<evidence type="ECO:0000313" key="8">
    <source>
        <dbReference type="EMBL" id="AHB36103.1"/>
    </source>
</evidence>
<dbReference type="AlphaFoldDB" id="V5RI24"/>
<dbReference type="Pfam" id="PF00226">
    <property type="entry name" value="DnaJ"/>
    <property type="match status" value="1"/>
</dbReference>
<dbReference type="InterPro" id="IPR036869">
    <property type="entry name" value="J_dom_sf"/>
</dbReference>
<dbReference type="CDD" id="cd06257">
    <property type="entry name" value="DnaJ"/>
    <property type="match status" value="1"/>
</dbReference>
<evidence type="ECO:0000256" key="4">
    <source>
        <dbReference type="ARBA" id="ARBA00023136"/>
    </source>
</evidence>
<dbReference type="HOGENOM" id="CLU_1000784_0_0_14"/>
<organism evidence="8 9">
    <name type="scientific">Spiroplasma apis B31</name>
    <dbReference type="NCBI Taxonomy" id="1276258"/>
    <lineage>
        <taxon>Bacteria</taxon>
        <taxon>Bacillati</taxon>
        <taxon>Mycoplasmatota</taxon>
        <taxon>Mollicutes</taxon>
        <taxon>Entomoplasmatales</taxon>
        <taxon>Spiroplasmataceae</taxon>
        <taxon>Spiroplasma</taxon>
    </lineage>
</organism>
<gene>
    <name evidence="8" type="ORF">SAPIS_v1c02570</name>
</gene>
<sequence length="278" mass="33142">MNTLIAISITLLLAFCALGLFVFIYLIKNNNLKKVEKELANFKMKFSNDTDKKIFLKNHNFYENFNIFPFKSDFLETRKNINDNNLVEFLSKTQNSFYIFWASKERELFEYLEQISKETKNKNLPVIKLYRKFSEQSFQIFNNTFIKRIMDTTHLNSVKLIDDFFKNIVDKSFQTFSNELDKLTKIIIDEVPIIEKFNHQSDSWNETDDNKNRVDEENLLRCYKLLGVTKETSNESIKKAYRSLARKYHPDKNKTIEAKELMAQINNAYDIIKKHRNI</sequence>
<keyword evidence="5" id="KW-0143">Chaperone</keyword>
<evidence type="ECO:0000259" key="7">
    <source>
        <dbReference type="PROSITE" id="PS50076"/>
    </source>
</evidence>
<comment type="subcellular location">
    <subcellularLocation>
        <location evidence="1">Membrane</location>
        <topology evidence="1">Multi-pass membrane protein</topology>
    </subcellularLocation>
</comment>
<protein>
    <recommendedName>
        <fullName evidence="7">J domain-containing protein</fullName>
    </recommendedName>
</protein>
<feature type="transmembrane region" description="Helical" evidence="6">
    <location>
        <begin position="6"/>
        <end position="27"/>
    </location>
</feature>
<dbReference type="GO" id="GO:0006457">
    <property type="term" value="P:protein folding"/>
    <property type="evidence" value="ECO:0007669"/>
    <property type="project" value="InterPro"/>
</dbReference>
<dbReference type="GO" id="GO:0016020">
    <property type="term" value="C:membrane"/>
    <property type="evidence" value="ECO:0007669"/>
    <property type="project" value="UniProtKB-SubCell"/>
</dbReference>
<dbReference type="PANTHER" id="PTHR44176">
    <property type="entry name" value="DNAJ HOMOLOG SUBFAMILY C MEMBER 25"/>
    <property type="match status" value="1"/>
</dbReference>
<dbReference type="SUPFAM" id="SSF46565">
    <property type="entry name" value="Chaperone J-domain"/>
    <property type="match status" value="1"/>
</dbReference>
<proteinExistence type="predicted"/>
<dbReference type="Proteomes" id="UP000018550">
    <property type="component" value="Chromosome"/>
</dbReference>
<dbReference type="InterPro" id="IPR044632">
    <property type="entry name" value="DNAJC25-like"/>
</dbReference>
<evidence type="ECO:0000256" key="3">
    <source>
        <dbReference type="ARBA" id="ARBA00022989"/>
    </source>
</evidence>
<dbReference type="STRING" id="1276258.SAPIS_v1c02570"/>
<dbReference type="eggNOG" id="COG0484">
    <property type="taxonomic scope" value="Bacteria"/>
</dbReference>
<evidence type="ECO:0000256" key="1">
    <source>
        <dbReference type="ARBA" id="ARBA00004141"/>
    </source>
</evidence>
<dbReference type="Gene3D" id="1.10.287.110">
    <property type="entry name" value="DnaJ domain"/>
    <property type="match status" value="1"/>
</dbReference>
<keyword evidence="9" id="KW-1185">Reference proteome</keyword>
<evidence type="ECO:0000256" key="2">
    <source>
        <dbReference type="ARBA" id="ARBA00022692"/>
    </source>
</evidence>
<dbReference type="PRINTS" id="PR00625">
    <property type="entry name" value="JDOMAIN"/>
</dbReference>
<keyword evidence="2 6" id="KW-0812">Transmembrane</keyword>
<dbReference type="SMART" id="SM00271">
    <property type="entry name" value="DnaJ"/>
    <property type="match status" value="1"/>
</dbReference>
<dbReference type="PANTHER" id="PTHR44176:SF1">
    <property type="entry name" value="DNAJ HOMOLOG SUBFAMILY C MEMBER 25"/>
    <property type="match status" value="1"/>
</dbReference>
<keyword evidence="4 6" id="KW-0472">Membrane</keyword>
<name>V5RI24_SPIAP</name>
<dbReference type="InterPro" id="IPR001623">
    <property type="entry name" value="DnaJ_domain"/>
</dbReference>
<evidence type="ECO:0000313" key="9">
    <source>
        <dbReference type="Proteomes" id="UP000018550"/>
    </source>
</evidence>
<evidence type="ECO:0000256" key="5">
    <source>
        <dbReference type="ARBA" id="ARBA00023186"/>
    </source>
</evidence>
<dbReference type="EMBL" id="CP006682">
    <property type="protein sequence ID" value="AHB36103.1"/>
    <property type="molecule type" value="Genomic_DNA"/>
</dbReference>
<dbReference type="PROSITE" id="PS50076">
    <property type="entry name" value="DNAJ_2"/>
    <property type="match status" value="1"/>
</dbReference>
<accession>V5RI24</accession>
<feature type="domain" description="J" evidence="7">
    <location>
        <begin position="221"/>
        <end position="277"/>
    </location>
</feature>
<evidence type="ECO:0000256" key="6">
    <source>
        <dbReference type="SAM" id="Phobius"/>
    </source>
</evidence>
<dbReference type="KEGG" id="sapi:SAPIS_v1c02570"/>
<reference evidence="8 9" key="1">
    <citation type="journal article" date="2014" name="Genome Announc.">
        <title>Complete Genome Sequence of Spiroplasma apis B31T (ATCC 33834), a Bacterium Associated with May Disease of Honeybees (Apis mellifera).</title>
        <authorList>
            <person name="Ku C."/>
            <person name="Lo W.S."/>
            <person name="Chen L.L."/>
            <person name="Kuo C.H."/>
        </authorList>
    </citation>
    <scope>NUCLEOTIDE SEQUENCE [LARGE SCALE GENOMIC DNA]</scope>
    <source>
        <strain evidence="8">B31</strain>
    </source>
</reference>
<keyword evidence="3 6" id="KW-1133">Transmembrane helix</keyword>
<dbReference type="PATRIC" id="fig|1276258.3.peg.252"/>